<protein>
    <recommendedName>
        <fullName evidence="6">Bestrophin homolog</fullName>
    </recommendedName>
</protein>
<keyword evidence="6" id="KW-0868">Chloride</keyword>
<keyword evidence="3 6" id="KW-1133">Transmembrane helix</keyword>
<feature type="compositionally biased region" description="Polar residues" evidence="7">
    <location>
        <begin position="537"/>
        <end position="546"/>
    </location>
</feature>
<feature type="compositionally biased region" description="Basic and acidic residues" evidence="7">
    <location>
        <begin position="547"/>
        <end position="562"/>
    </location>
</feature>
<feature type="transmembrane region" description="Helical" evidence="6">
    <location>
        <begin position="28"/>
        <end position="53"/>
    </location>
</feature>
<keyword evidence="2 6" id="KW-0812">Transmembrane</keyword>
<dbReference type="Pfam" id="PF01062">
    <property type="entry name" value="Bestrophin"/>
    <property type="match status" value="1"/>
</dbReference>
<dbReference type="EnsemblMetazoa" id="PPA22823.1">
    <property type="protein sequence ID" value="PPA22823.1"/>
    <property type="gene ID" value="WBGene00112377"/>
</dbReference>
<dbReference type="OrthoDB" id="201595at2759"/>
<keyword evidence="6" id="KW-0869">Chloride channel</keyword>
<dbReference type="GO" id="GO:0005886">
    <property type="term" value="C:plasma membrane"/>
    <property type="evidence" value="ECO:0000318"/>
    <property type="project" value="GO_Central"/>
</dbReference>
<evidence type="ECO:0000256" key="6">
    <source>
        <dbReference type="RuleBase" id="RU363126"/>
    </source>
</evidence>
<evidence type="ECO:0000256" key="5">
    <source>
        <dbReference type="ARBA" id="ARBA00034769"/>
    </source>
</evidence>
<comment type="subcellular location">
    <subcellularLocation>
        <location evidence="6">Cell membrane</location>
        <topology evidence="6">Multi-pass membrane protein</topology>
    </subcellularLocation>
    <subcellularLocation>
        <location evidence="1">Membrane</location>
    </subcellularLocation>
</comment>
<reference evidence="8" key="2">
    <citation type="submission" date="2022-06" db="UniProtKB">
        <authorList>
            <consortium name="EnsemblMetazoa"/>
        </authorList>
    </citation>
    <scope>IDENTIFICATION</scope>
    <source>
        <strain evidence="8">PS312</strain>
    </source>
</reference>
<feature type="transmembrane region" description="Helical" evidence="6">
    <location>
        <begin position="65"/>
        <end position="84"/>
    </location>
</feature>
<keyword evidence="4 6" id="KW-0472">Membrane</keyword>
<evidence type="ECO:0000256" key="4">
    <source>
        <dbReference type="ARBA" id="ARBA00023136"/>
    </source>
</evidence>
<feature type="region of interest" description="Disordered" evidence="7">
    <location>
        <begin position="445"/>
        <end position="472"/>
    </location>
</feature>
<keyword evidence="6" id="KW-1003">Cell membrane</keyword>
<dbReference type="PANTHER" id="PTHR10736:SF33">
    <property type="entry name" value="BESTROPHIN HOMOLOG"/>
    <property type="match status" value="1"/>
</dbReference>
<dbReference type="GO" id="GO:0005254">
    <property type="term" value="F:chloride channel activity"/>
    <property type="evidence" value="ECO:0000318"/>
    <property type="project" value="GO_Central"/>
</dbReference>
<evidence type="ECO:0000313" key="8">
    <source>
        <dbReference type="EnsemblMetazoa" id="PPA22823.1"/>
    </source>
</evidence>
<dbReference type="InterPro" id="IPR021134">
    <property type="entry name" value="Bestrophin-like"/>
</dbReference>
<gene>
    <name evidence="8" type="primary">WBGene00112377</name>
</gene>
<dbReference type="Proteomes" id="UP000005239">
    <property type="component" value="Unassembled WGS sequence"/>
</dbReference>
<name>A0A2A6D382_PRIPA</name>
<keyword evidence="6" id="KW-0406">Ion transport</keyword>
<accession>A0A2A6D382</accession>
<sequence>MTVTYSLDVANSSFFSLYRLLFRWKGSIWKYVISDLIIWCVFYSILSASYRFGMNPRNREIFEDYIPMTFMLGFYVSTVFTRWWDIFSNVGWIDTPALLVAACITGTDESTRILRRNLIRYLVLTQALVFRDVSACVKKRFPTMNHLVTAGLMTCREKEEFDKIDSPHIKYWQPMHWVFSLLKEAKAHGRISDIVFIDMLEKMRQFRVNVLNLTLYDWVSVPLGYTQVVHVAVRSYFAVALFGRQYLSTTRDIPMSKTIDLIIPIMTILQYMFFIGWMKVAEVLLNPLGEDDDDFECNYILDRNLQVRSPFYSNQLNIFLVGFAIVDEAYTNVPPQEKDSFWDVRIPQPLYTSESAIRPVNPIVGSCANLETNFDDEEKEAVMVLPRRTSTNSRMLEWDCTSEIIVPVLRDRRGSVMSIDSASMGASMRPNSKIRDIFRRMNGRNKWNASVSSRQRASRSNSNVSSYPSMSRQDSIISMTPSVISIEVQTEDKGEERMERGVEKGVDTMSPSWKGDDHLPVIMEDDERNTRWRGSIISRNSTSSQETARKETKDHLTIREEE</sequence>
<evidence type="ECO:0000256" key="1">
    <source>
        <dbReference type="ARBA" id="ARBA00004370"/>
    </source>
</evidence>
<dbReference type="InterPro" id="IPR000615">
    <property type="entry name" value="Bestrophin"/>
</dbReference>
<feature type="transmembrane region" description="Helical" evidence="6">
    <location>
        <begin position="261"/>
        <end position="278"/>
    </location>
</feature>
<keyword evidence="6" id="KW-0407">Ion channel</keyword>
<dbReference type="AlphaFoldDB" id="A0A2A6D382"/>
<reference evidence="9" key="1">
    <citation type="journal article" date="2008" name="Nat. Genet.">
        <title>The Pristionchus pacificus genome provides a unique perspective on nematode lifestyle and parasitism.</title>
        <authorList>
            <person name="Dieterich C."/>
            <person name="Clifton S.W."/>
            <person name="Schuster L.N."/>
            <person name="Chinwalla A."/>
            <person name="Delehaunty K."/>
            <person name="Dinkelacker I."/>
            <person name="Fulton L."/>
            <person name="Fulton R."/>
            <person name="Godfrey J."/>
            <person name="Minx P."/>
            <person name="Mitreva M."/>
            <person name="Roeseler W."/>
            <person name="Tian H."/>
            <person name="Witte H."/>
            <person name="Yang S.P."/>
            <person name="Wilson R.K."/>
            <person name="Sommer R.J."/>
        </authorList>
    </citation>
    <scope>NUCLEOTIDE SEQUENCE [LARGE SCALE GENOMIC DNA]</scope>
    <source>
        <strain evidence="9">PS312</strain>
    </source>
</reference>
<organism evidence="8 9">
    <name type="scientific">Pristionchus pacificus</name>
    <name type="common">Parasitic nematode worm</name>
    <dbReference type="NCBI Taxonomy" id="54126"/>
    <lineage>
        <taxon>Eukaryota</taxon>
        <taxon>Metazoa</taxon>
        <taxon>Ecdysozoa</taxon>
        <taxon>Nematoda</taxon>
        <taxon>Chromadorea</taxon>
        <taxon>Rhabditida</taxon>
        <taxon>Rhabditina</taxon>
        <taxon>Diplogasteromorpha</taxon>
        <taxon>Diplogasteroidea</taxon>
        <taxon>Neodiplogasteridae</taxon>
        <taxon>Pristionchus</taxon>
    </lineage>
</organism>
<dbReference type="GO" id="GO:0034707">
    <property type="term" value="C:chloride channel complex"/>
    <property type="evidence" value="ECO:0007669"/>
    <property type="project" value="UniProtKB-KW"/>
</dbReference>
<dbReference type="GO" id="GO:1902476">
    <property type="term" value="P:chloride transmembrane transport"/>
    <property type="evidence" value="ECO:0000318"/>
    <property type="project" value="GO_Central"/>
</dbReference>
<evidence type="ECO:0000256" key="2">
    <source>
        <dbReference type="ARBA" id="ARBA00022692"/>
    </source>
</evidence>
<comment type="function">
    <text evidence="6">Forms chloride channels.</text>
</comment>
<evidence type="ECO:0000256" key="3">
    <source>
        <dbReference type="ARBA" id="ARBA00022989"/>
    </source>
</evidence>
<keyword evidence="9" id="KW-1185">Reference proteome</keyword>
<comment type="similarity">
    <text evidence="5 6">Belongs to the anion channel-forming bestrophin (TC 1.A.46) family. Calcium-sensitive chloride channel subfamily.</text>
</comment>
<dbReference type="PANTHER" id="PTHR10736">
    <property type="entry name" value="BESTROPHIN"/>
    <property type="match status" value="1"/>
</dbReference>
<proteinExistence type="inferred from homology"/>
<evidence type="ECO:0000313" key="9">
    <source>
        <dbReference type="Proteomes" id="UP000005239"/>
    </source>
</evidence>
<feature type="compositionally biased region" description="Basic and acidic residues" evidence="7">
    <location>
        <begin position="490"/>
        <end position="506"/>
    </location>
</feature>
<accession>A0A8R1UGG3</accession>
<feature type="compositionally biased region" description="Low complexity" evidence="7">
    <location>
        <begin position="449"/>
        <end position="472"/>
    </location>
</feature>
<evidence type="ECO:0000256" key="7">
    <source>
        <dbReference type="SAM" id="MobiDB-lite"/>
    </source>
</evidence>
<keyword evidence="6" id="KW-0813">Transport</keyword>
<feature type="region of interest" description="Disordered" evidence="7">
    <location>
        <begin position="490"/>
        <end position="562"/>
    </location>
</feature>